<dbReference type="GO" id="GO:0006508">
    <property type="term" value="P:proteolysis"/>
    <property type="evidence" value="ECO:0007669"/>
    <property type="project" value="UniProtKB-KW"/>
</dbReference>
<keyword evidence="6" id="KW-1133">Transmembrane helix</keyword>
<dbReference type="InterPro" id="IPR001478">
    <property type="entry name" value="PDZ"/>
</dbReference>
<organism evidence="8">
    <name type="scientific">Bdellovibrio bacteriovorus</name>
    <dbReference type="NCBI Taxonomy" id="959"/>
    <lineage>
        <taxon>Bacteria</taxon>
        <taxon>Pseudomonadati</taxon>
        <taxon>Bdellovibrionota</taxon>
        <taxon>Bdellovibrionia</taxon>
        <taxon>Bdellovibrionales</taxon>
        <taxon>Pseudobdellovibrionaceae</taxon>
        <taxon>Bdellovibrio</taxon>
    </lineage>
</organism>
<dbReference type="AlphaFoldDB" id="B0FPE3"/>
<dbReference type="EMBL" id="EU344892">
    <property type="protein sequence ID" value="ABY60850.1"/>
    <property type="molecule type" value="Genomic_DNA"/>
</dbReference>
<dbReference type="InterPro" id="IPR036034">
    <property type="entry name" value="PDZ_sf"/>
</dbReference>
<keyword evidence="6" id="KW-0472">Membrane</keyword>
<evidence type="ECO:0000256" key="1">
    <source>
        <dbReference type="ARBA" id="ARBA00009179"/>
    </source>
</evidence>
<dbReference type="SMART" id="SM00245">
    <property type="entry name" value="TSPc"/>
    <property type="match status" value="1"/>
</dbReference>
<comment type="similarity">
    <text evidence="1 5">Belongs to the peptidase S41A family.</text>
</comment>
<evidence type="ECO:0000256" key="3">
    <source>
        <dbReference type="ARBA" id="ARBA00022801"/>
    </source>
</evidence>
<dbReference type="Gene3D" id="3.90.226.10">
    <property type="entry name" value="2-enoyl-CoA Hydratase, Chain A, domain 1"/>
    <property type="match status" value="1"/>
</dbReference>
<evidence type="ECO:0000259" key="7">
    <source>
        <dbReference type="PROSITE" id="PS50106"/>
    </source>
</evidence>
<dbReference type="PANTHER" id="PTHR32060:SF22">
    <property type="entry name" value="CARBOXYL-TERMINAL-PROCESSING PEPTIDASE 3, CHLOROPLASTIC"/>
    <property type="match status" value="1"/>
</dbReference>
<keyword evidence="2 5" id="KW-0645">Protease</keyword>
<evidence type="ECO:0000313" key="8">
    <source>
        <dbReference type="EMBL" id="ABY60850.1"/>
    </source>
</evidence>
<dbReference type="InterPro" id="IPR005151">
    <property type="entry name" value="Tail-specific_protease"/>
</dbReference>
<dbReference type="Gene3D" id="2.30.42.10">
    <property type="match status" value="1"/>
</dbReference>
<dbReference type="SUPFAM" id="SSF52096">
    <property type="entry name" value="ClpP/crotonase"/>
    <property type="match status" value="1"/>
</dbReference>
<dbReference type="OMA" id="CGSSERY"/>
<accession>B0FPE3</accession>
<keyword evidence="4 5" id="KW-0720">Serine protease</keyword>
<dbReference type="GO" id="GO:0004175">
    <property type="term" value="F:endopeptidase activity"/>
    <property type="evidence" value="ECO:0007669"/>
    <property type="project" value="TreeGrafter"/>
</dbReference>
<proteinExistence type="inferred from homology"/>
<evidence type="ECO:0000256" key="2">
    <source>
        <dbReference type="ARBA" id="ARBA00022670"/>
    </source>
</evidence>
<dbReference type="SUPFAM" id="SSF50156">
    <property type="entry name" value="PDZ domain-like"/>
    <property type="match status" value="1"/>
</dbReference>
<dbReference type="CDD" id="cd06782">
    <property type="entry name" value="cpPDZ_CPP-like"/>
    <property type="match status" value="1"/>
</dbReference>
<dbReference type="InterPro" id="IPR029045">
    <property type="entry name" value="ClpP/crotonase-like_dom_sf"/>
</dbReference>
<protein>
    <submittedName>
        <fullName evidence="8">Putative carboxyl-terminal protease</fullName>
    </submittedName>
</protein>
<keyword evidence="6" id="KW-0812">Transmembrane</keyword>
<dbReference type="SMART" id="SM00228">
    <property type="entry name" value="PDZ"/>
    <property type="match status" value="1"/>
</dbReference>
<dbReference type="PANTHER" id="PTHR32060">
    <property type="entry name" value="TAIL-SPECIFIC PROTEASE"/>
    <property type="match status" value="1"/>
</dbReference>
<sequence length="526" mass="58112">MERVGRAEVLSSPRFFIISLMVLVLGASLYLVRLSGKDVSKVKSGEDYWAETGLGPAALEDLLQDQTCGSSERYFLACANAILTVANRYNLSLNLQGELVPVHEALSADMSSEKKQLEPWKEYFTSQTAKATQISFLKAWEQLKSEYIKPKQSSMMVGLGLNGFISVFRDPHTYFMPVNQFQEVISRADSRSVTLGITLGSHKGQYVVRKLTEGSPAKLSGIQKGDVLISINDTSVKGLMQPRVSELLKGEVGDVVRIRVERDGEAMKFRLRRQEITVATVSTRVIEGIKPIAVIGINKFARGACEKVKESLEIVKRSHVRGLLLDLRDNPGGQMEEAACIASLFVGPENKIFEVRYLDPSKKAEVFYGGEEKHFDMPMAVLVNAASASASEIVAGALRDLNRAVLVGERTFGKGSFQEGEYWSQNKKIALFETKGFYYLPSGRSPQMKGLEPDVAVNFEEISVVREAEQFINPLRAPERQVRAMAQSMSSSECLDLEDGSPSDDLQLTKARQVLFCTKAVARAGL</sequence>
<dbReference type="Pfam" id="PF13180">
    <property type="entry name" value="PDZ_2"/>
    <property type="match status" value="1"/>
</dbReference>
<evidence type="ECO:0000256" key="5">
    <source>
        <dbReference type="RuleBase" id="RU004404"/>
    </source>
</evidence>
<dbReference type="Gene3D" id="3.30.750.44">
    <property type="match status" value="1"/>
</dbReference>
<dbReference type="NCBIfam" id="TIGR00225">
    <property type="entry name" value="prc"/>
    <property type="match status" value="1"/>
</dbReference>
<dbReference type="GO" id="GO:0007165">
    <property type="term" value="P:signal transduction"/>
    <property type="evidence" value="ECO:0007669"/>
    <property type="project" value="TreeGrafter"/>
</dbReference>
<feature type="domain" description="PDZ" evidence="7">
    <location>
        <begin position="183"/>
        <end position="249"/>
    </location>
</feature>
<dbReference type="Pfam" id="PF03572">
    <property type="entry name" value="Peptidase_S41"/>
    <property type="match status" value="1"/>
</dbReference>
<dbReference type="PROSITE" id="PS50106">
    <property type="entry name" value="PDZ"/>
    <property type="match status" value="1"/>
</dbReference>
<dbReference type="CDD" id="cd07560">
    <property type="entry name" value="Peptidase_S41_CPP"/>
    <property type="match status" value="1"/>
</dbReference>
<keyword evidence="3 5" id="KW-0378">Hydrolase</keyword>
<dbReference type="GO" id="GO:0008236">
    <property type="term" value="F:serine-type peptidase activity"/>
    <property type="evidence" value="ECO:0007669"/>
    <property type="project" value="UniProtKB-KW"/>
</dbReference>
<dbReference type="InterPro" id="IPR004447">
    <property type="entry name" value="Peptidase_S41A"/>
</dbReference>
<evidence type="ECO:0000256" key="4">
    <source>
        <dbReference type="ARBA" id="ARBA00022825"/>
    </source>
</evidence>
<evidence type="ECO:0000256" key="6">
    <source>
        <dbReference type="SAM" id="Phobius"/>
    </source>
</evidence>
<dbReference type="GO" id="GO:0030288">
    <property type="term" value="C:outer membrane-bounded periplasmic space"/>
    <property type="evidence" value="ECO:0007669"/>
    <property type="project" value="TreeGrafter"/>
</dbReference>
<name>B0FPE3_BDEBC</name>
<reference evidence="8" key="1">
    <citation type="journal article" date="2008" name="Appl. Environ. Microbiol.">
        <title>Isolation of predation-deficient mutants of Bdellovibrio bacteriovorus by using transposon mutagenesis.</title>
        <authorList>
            <person name="Tudor J.J."/>
            <person name="Davis J.J."/>
            <person name="Panichella M."/>
            <person name="Zwolak A."/>
        </authorList>
    </citation>
    <scope>NUCLEOTIDE SEQUENCE</scope>
    <source>
        <strain evidence="8">109JA</strain>
    </source>
</reference>
<feature type="transmembrane region" description="Helical" evidence="6">
    <location>
        <begin position="15"/>
        <end position="32"/>
    </location>
</feature>